<evidence type="ECO:0000313" key="7">
    <source>
        <dbReference type="EMBL" id="WHY84139.1"/>
    </source>
</evidence>
<dbReference type="InterPro" id="IPR050418">
    <property type="entry name" value="D-iso_2-hydroxyacid_DH_PdxB"/>
</dbReference>
<dbReference type="SUPFAM" id="SSF51735">
    <property type="entry name" value="NAD(P)-binding Rossmann-fold domains"/>
    <property type="match status" value="1"/>
</dbReference>
<keyword evidence="8" id="KW-1185">Reference proteome</keyword>
<dbReference type="AlphaFoldDB" id="A0AA95MI27"/>
<keyword evidence="3" id="KW-0520">NAD</keyword>
<dbReference type="Proteomes" id="UP001178288">
    <property type="component" value="Chromosome"/>
</dbReference>
<feature type="domain" description="D-isomer specific 2-hydroxyacid dehydrogenase NAD-binding" evidence="6">
    <location>
        <begin position="114"/>
        <end position="289"/>
    </location>
</feature>
<evidence type="ECO:0000256" key="1">
    <source>
        <dbReference type="ARBA" id="ARBA00005854"/>
    </source>
</evidence>
<dbReference type="GO" id="GO:0051287">
    <property type="term" value="F:NAD binding"/>
    <property type="evidence" value="ECO:0007669"/>
    <property type="project" value="InterPro"/>
</dbReference>
<accession>A0AA95MI27</accession>
<name>A0AA95MI27_9BACI</name>
<dbReference type="EMBL" id="CP126114">
    <property type="protein sequence ID" value="WHY84139.1"/>
    <property type="molecule type" value="Genomic_DNA"/>
</dbReference>
<dbReference type="InterPro" id="IPR043322">
    <property type="entry name" value="CtBP"/>
</dbReference>
<evidence type="ECO:0000256" key="2">
    <source>
        <dbReference type="ARBA" id="ARBA00023002"/>
    </source>
</evidence>
<evidence type="ECO:0000256" key="4">
    <source>
        <dbReference type="RuleBase" id="RU003719"/>
    </source>
</evidence>
<keyword evidence="2 4" id="KW-0560">Oxidoreductase</keyword>
<dbReference type="InterPro" id="IPR029753">
    <property type="entry name" value="D-isomer_DH_CS"/>
</dbReference>
<dbReference type="Pfam" id="PF02826">
    <property type="entry name" value="2-Hacid_dh_C"/>
    <property type="match status" value="1"/>
</dbReference>
<dbReference type="InterPro" id="IPR006140">
    <property type="entry name" value="D-isomer_DH_NAD-bd"/>
</dbReference>
<gene>
    <name evidence="7" type="ORF">QNH39_15800</name>
</gene>
<dbReference type="FunFam" id="3.40.50.720:FF:000203">
    <property type="entry name" value="D-3-phosphoglycerate dehydrogenase (SerA)"/>
    <property type="match status" value="1"/>
</dbReference>
<comment type="similarity">
    <text evidence="1 4">Belongs to the D-isomer specific 2-hydroxyacid dehydrogenase family.</text>
</comment>
<dbReference type="Pfam" id="PF00389">
    <property type="entry name" value="2-Hacid_dh"/>
    <property type="match status" value="1"/>
</dbReference>
<feature type="domain" description="D-isomer specific 2-hydroxyacid dehydrogenase catalytic" evidence="5">
    <location>
        <begin position="18"/>
        <end position="322"/>
    </location>
</feature>
<dbReference type="KEGG" id="nnv:QNH39_15800"/>
<dbReference type="InterPro" id="IPR006139">
    <property type="entry name" value="D-isomer_2_OHA_DH_cat_dom"/>
</dbReference>
<evidence type="ECO:0000259" key="6">
    <source>
        <dbReference type="Pfam" id="PF02826"/>
    </source>
</evidence>
<dbReference type="CDD" id="cd05299">
    <property type="entry name" value="CtBP_dh"/>
    <property type="match status" value="1"/>
</dbReference>
<dbReference type="Gene3D" id="3.40.50.720">
    <property type="entry name" value="NAD(P)-binding Rossmann-like Domain"/>
    <property type="match status" value="2"/>
</dbReference>
<sequence length="328" mass="36508">MKNGKPLVWILDDEWTNHQMEKEIFNENGFLLKVTSSKTVEQDFPLFAPYADGVIAQVGFSCDQTIINELNSCKVIATYGVGFNHIDIAAATRKGIPVCNVPDYCVEEVSDHTIALIFSVTRRIQSYSAQVKRGHWDALNTLPIKRFKDNTVGLLGFGRIARAVAAKLKPFGARLIAHDNYVPKQVFEEYAVTPVTFEELIQQSNLLSLHVPLSPETANILNYDRMKMMPRGAFIINTSRGGIVNEEDLTRLLDSGHLGGAGLDVLKQEPPSVDHPLLNMPEVLITPHASYISEESVTELRKRTCQHMIDGINGVSLPNVVNQNKVRT</sequence>
<dbReference type="GO" id="GO:0016616">
    <property type="term" value="F:oxidoreductase activity, acting on the CH-OH group of donors, NAD or NADP as acceptor"/>
    <property type="evidence" value="ECO:0007669"/>
    <property type="project" value="InterPro"/>
</dbReference>
<dbReference type="RefSeq" id="WP_066088439.1">
    <property type="nucleotide sequence ID" value="NZ_CP126114.1"/>
</dbReference>
<evidence type="ECO:0000256" key="3">
    <source>
        <dbReference type="ARBA" id="ARBA00023027"/>
    </source>
</evidence>
<proteinExistence type="inferred from homology"/>
<dbReference type="SUPFAM" id="SSF52283">
    <property type="entry name" value="Formate/glycerate dehydrogenase catalytic domain-like"/>
    <property type="match status" value="1"/>
</dbReference>
<evidence type="ECO:0000313" key="8">
    <source>
        <dbReference type="Proteomes" id="UP001178288"/>
    </source>
</evidence>
<dbReference type="InterPro" id="IPR036291">
    <property type="entry name" value="NAD(P)-bd_dom_sf"/>
</dbReference>
<dbReference type="PANTHER" id="PTHR43761">
    <property type="entry name" value="D-ISOMER SPECIFIC 2-HYDROXYACID DEHYDROGENASE FAMILY PROTEIN (AFU_ORTHOLOGUE AFUA_1G13630)"/>
    <property type="match status" value="1"/>
</dbReference>
<dbReference type="PANTHER" id="PTHR43761:SF1">
    <property type="entry name" value="D-ISOMER SPECIFIC 2-HYDROXYACID DEHYDROGENASE CATALYTIC DOMAIN-CONTAINING PROTEIN-RELATED"/>
    <property type="match status" value="1"/>
</dbReference>
<reference evidence="7" key="1">
    <citation type="submission" date="2023-05" db="EMBL/GenBank/DDBJ databases">
        <title>Comparative genomics of Bacillaceae isolates and their secondary metabolite potential.</title>
        <authorList>
            <person name="Song L."/>
            <person name="Nielsen L.J."/>
            <person name="Mohite O."/>
            <person name="Xu X."/>
            <person name="Weber T."/>
            <person name="Kovacs A.T."/>
        </authorList>
    </citation>
    <scope>NUCLEOTIDE SEQUENCE</scope>
    <source>
        <strain evidence="7">XLM17</strain>
    </source>
</reference>
<dbReference type="PROSITE" id="PS00671">
    <property type="entry name" value="D_2_HYDROXYACID_DH_3"/>
    <property type="match status" value="1"/>
</dbReference>
<organism evidence="7 8">
    <name type="scientific">Neobacillus novalis</name>
    <dbReference type="NCBI Taxonomy" id="220687"/>
    <lineage>
        <taxon>Bacteria</taxon>
        <taxon>Bacillati</taxon>
        <taxon>Bacillota</taxon>
        <taxon>Bacilli</taxon>
        <taxon>Bacillales</taxon>
        <taxon>Bacillaceae</taxon>
        <taxon>Neobacillus</taxon>
    </lineage>
</organism>
<evidence type="ECO:0000259" key="5">
    <source>
        <dbReference type="Pfam" id="PF00389"/>
    </source>
</evidence>
<dbReference type="GO" id="GO:0003714">
    <property type="term" value="F:transcription corepressor activity"/>
    <property type="evidence" value="ECO:0007669"/>
    <property type="project" value="InterPro"/>
</dbReference>
<protein>
    <submittedName>
        <fullName evidence="7">C-terminal binding protein</fullName>
    </submittedName>
</protein>